<keyword evidence="4" id="KW-1185">Reference proteome</keyword>
<dbReference type="InterPro" id="IPR000253">
    <property type="entry name" value="FHA_dom"/>
</dbReference>
<dbReference type="Pfam" id="PF00498">
    <property type="entry name" value="FHA"/>
    <property type="match status" value="1"/>
</dbReference>
<evidence type="ECO:0000313" key="3">
    <source>
        <dbReference type="EMBL" id="SHD78479.1"/>
    </source>
</evidence>
<dbReference type="CDD" id="cd00060">
    <property type="entry name" value="FHA"/>
    <property type="match status" value="1"/>
</dbReference>
<reference evidence="3 4" key="1">
    <citation type="submission" date="2016-11" db="EMBL/GenBank/DDBJ databases">
        <authorList>
            <person name="Manzoor S."/>
        </authorList>
    </citation>
    <scope>NUCLEOTIDE SEQUENCE [LARGE SCALE GENOMIC DNA]</scope>
    <source>
        <strain evidence="3">Clostridium ultunense strain Esp</strain>
    </source>
</reference>
<dbReference type="InterPro" id="IPR008984">
    <property type="entry name" value="SMAD_FHA_dom_sf"/>
</dbReference>
<gene>
    <name evidence="3" type="ORF">CUESP1_3153</name>
</gene>
<dbReference type="SUPFAM" id="SSF49879">
    <property type="entry name" value="SMAD/FHA domain"/>
    <property type="match status" value="1"/>
</dbReference>
<dbReference type="PROSITE" id="PS50006">
    <property type="entry name" value="FHA_DOMAIN"/>
    <property type="match status" value="1"/>
</dbReference>
<keyword evidence="1" id="KW-0472">Membrane</keyword>
<dbReference type="InterPro" id="IPR050923">
    <property type="entry name" value="Cell_Proc_Reg/RNA_Proc"/>
</dbReference>
<dbReference type="RefSeq" id="WP_005587391.1">
    <property type="nucleotide sequence ID" value="NZ_LT669839.1"/>
</dbReference>
<evidence type="ECO:0000259" key="2">
    <source>
        <dbReference type="PROSITE" id="PS50006"/>
    </source>
</evidence>
<evidence type="ECO:0000256" key="1">
    <source>
        <dbReference type="SAM" id="Phobius"/>
    </source>
</evidence>
<feature type="domain" description="FHA" evidence="2">
    <location>
        <begin position="69"/>
        <end position="118"/>
    </location>
</feature>
<organism evidence="3 4">
    <name type="scientific">[Clostridium] ultunense Esp</name>
    <dbReference type="NCBI Taxonomy" id="1288971"/>
    <lineage>
        <taxon>Bacteria</taxon>
        <taxon>Bacillati</taxon>
        <taxon>Bacillota</taxon>
        <taxon>Tissierellia</taxon>
        <taxon>Tissierellales</taxon>
        <taxon>Tepidimicrobiaceae</taxon>
        <taxon>Schnuerera</taxon>
    </lineage>
</organism>
<evidence type="ECO:0000313" key="4">
    <source>
        <dbReference type="Proteomes" id="UP000245423"/>
    </source>
</evidence>
<dbReference type="PANTHER" id="PTHR23308">
    <property type="entry name" value="NUCLEAR INHIBITOR OF PROTEIN PHOSPHATASE-1"/>
    <property type="match status" value="1"/>
</dbReference>
<name>M1ZEL2_9FIRM</name>
<dbReference type="HOGENOM" id="CLU_131367_1_0_9"/>
<dbReference type="SMART" id="SM00240">
    <property type="entry name" value="FHA"/>
    <property type="match status" value="1"/>
</dbReference>
<sequence>MYNIFSLIFKYVFIVIIYLFILSIIRLIYLDIKGIDTAPLDDSSYLKLVNKKDTLPFKVKEYYHLADEAYLGRGKDNEIMIKDPYISKKHLRIVKDEGDYYLEDLNSANGTYLNGDKIMDVAQLKNGDRIRIGQVEFLYVGRE</sequence>
<proteinExistence type="predicted"/>
<accession>M1ZEL2</accession>
<feature type="transmembrane region" description="Helical" evidence="1">
    <location>
        <begin position="7"/>
        <end position="29"/>
    </location>
</feature>
<dbReference type="Gene3D" id="2.60.200.20">
    <property type="match status" value="1"/>
</dbReference>
<dbReference type="EMBL" id="LT669839">
    <property type="protein sequence ID" value="SHD78479.1"/>
    <property type="molecule type" value="Genomic_DNA"/>
</dbReference>
<keyword evidence="1" id="KW-0812">Transmembrane</keyword>
<protein>
    <submittedName>
        <fullName evidence="3">FHA domain containing protein</fullName>
    </submittedName>
</protein>
<dbReference type="OrthoDB" id="9816434at2"/>
<dbReference type="AlphaFoldDB" id="M1ZEL2"/>
<keyword evidence="1" id="KW-1133">Transmembrane helix</keyword>
<dbReference type="Proteomes" id="UP000245423">
    <property type="component" value="Chromosome 1"/>
</dbReference>